<name>A0A0C3PUY7_PISTI</name>
<keyword evidence="1" id="KW-1133">Transmembrane helix</keyword>
<reference evidence="3" key="2">
    <citation type="submission" date="2015-01" db="EMBL/GenBank/DDBJ databases">
        <title>Evolutionary Origins and Diversification of the Mycorrhizal Mutualists.</title>
        <authorList>
            <consortium name="DOE Joint Genome Institute"/>
            <consortium name="Mycorrhizal Genomics Consortium"/>
            <person name="Kohler A."/>
            <person name="Kuo A."/>
            <person name="Nagy L.G."/>
            <person name="Floudas D."/>
            <person name="Copeland A."/>
            <person name="Barry K.W."/>
            <person name="Cichocki N."/>
            <person name="Veneault-Fourrey C."/>
            <person name="LaButti K."/>
            <person name="Lindquist E.A."/>
            <person name="Lipzen A."/>
            <person name="Lundell T."/>
            <person name="Morin E."/>
            <person name="Murat C."/>
            <person name="Riley R."/>
            <person name="Ohm R."/>
            <person name="Sun H."/>
            <person name="Tunlid A."/>
            <person name="Henrissat B."/>
            <person name="Grigoriev I.V."/>
            <person name="Hibbett D.S."/>
            <person name="Martin F."/>
        </authorList>
    </citation>
    <scope>NUCLEOTIDE SEQUENCE [LARGE SCALE GENOMIC DNA]</scope>
    <source>
        <strain evidence="3">Marx 270</strain>
    </source>
</reference>
<evidence type="ECO:0000313" key="3">
    <source>
        <dbReference type="Proteomes" id="UP000054217"/>
    </source>
</evidence>
<feature type="transmembrane region" description="Helical" evidence="1">
    <location>
        <begin position="33"/>
        <end position="52"/>
    </location>
</feature>
<organism evidence="2 3">
    <name type="scientific">Pisolithus tinctorius Marx 270</name>
    <dbReference type="NCBI Taxonomy" id="870435"/>
    <lineage>
        <taxon>Eukaryota</taxon>
        <taxon>Fungi</taxon>
        <taxon>Dikarya</taxon>
        <taxon>Basidiomycota</taxon>
        <taxon>Agaricomycotina</taxon>
        <taxon>Agaricomycetes</taxon>
        <taxon>Agaricomycetidae</taxon>
        <taxon>Boletales</taxon>
        <taxon>Sclerodermatineae</taxon>
        <taxon>Pisolithaceae</taxon>
        <taxon>Pisolithus</taxon>
    </lineage>
</organism>
<gene>
    <name evidence="2" type="ORF">M404DRAFT_993620</name>
</gene>
<accession>A0A0C3PUY7</accession>
<sequence length="68" mass="7663">MATEFAQHQTAWLSRGADTCYRFVFQRNLQSSVVALFGIAVAALESRVLWLLRRSRGCASYLLGNILK</sequence>
<reference evidence="2 3" key="1">
    <citation type="submission" date="2014-04" db="EMBL/GenBank/DDBJ databases">
        <authorList>
            <consortium name="DOE Joint Genome Institute"/>
            <person name="Kuo A."/>
            <person name="Kohler A."/>
            <person name="Costa M.D."/>
            <person name="Nagy L.G."/>
            <person name="Floudas D."/>
            <person name="Copeland A."/>
            <person name="Barry K.W."/>
            <person name="Cichocki N."/>
            <person name="Veneault-Fourrey C."/>
            <person name="LaButti K."/>
            <person name="Lindquist E.A."/>
            <person name="Lipzen A."/>
            <person name="Lundell T."/>
            <person name="Morin E."/>
            <person name="Murat C."/>
            <person name="Sun H."/>
            <person name="Tunlid A."/>
            <person name="Henrissat B."/>
            <person name="Grigoriev I.V."/>
            <person name="Hibbett D.S."/>
            <person name="Martin F."/>
            <person name="Nordberg H.P."/>
            <person name="Cantor M.N."/>
            <person name="Hua S.X."/>
        </authorList>
    </citation>
    <scope>NUCLEOTIDE SEQUENCE [LARGE SCALE GENOMIC DNA]</scope>
    <source>
        <strain evidence="2 3">Marx 270</strain>
    </source>
</reference>
<dbReference type="InParanoid" id="A0A0C3PUY7"/>
<dbReference type="AlphaFoldDB" id="A0A0C3PUY7"/>
<keyword evidence="1" id="KW-0812">Transmembrane</keyword>
<dbReference type="Proteomes" id="UP000054217">
    <property type="component" value="Unassembled WGS sequence"/>
</dbReference>
<evidence type="ECO:0000256" key="1">
    <source>
        <dbReference type="SAM" id="Phobius"/>
    </source>
</evidence>
<proteinExistence type="predicted"/>
<protein>
    <submittedName>
        <fullName evidence="2">Uncharacterized protein</fullName>
    </submittedName>
</protein>
<dbReference type="HOGENOM" id="CLU_2794981_0_0_1"/>
<evidence type="ECO:0000313" key="2">
    <source>
        <dbReference type="EMBL" id="KIO12639.1"/>
    </source>
</evidence>
<keyword evidence="1" id="KW-0472">Membrane</keyword>
<dbReference type="EMBL" id="KN831947">
    <property type="protein sequence ID" value="KIO12639.1"/>
    <property type="molecule type" value="Genomic_DNA"/>
</dbReference>
<keyword evidence="3" id="KW-1185">Reference proteome</keyword>